<feature type="region of interest" description="Disordered" evidence="2">
    <location>
        <begin position="1"/>
        <end position="24"/>
    </location>
</feature>
<dbReference type="Proteomes" id="UP000610558">
    <property type="component" value="Unassembled WGS sequence"/>
</dbReference>
<organism evidence="3 4">
    <name type="scientific">Spongiibacter pelagi</name>
    <dbReference type="NCBI Taxonomy" id="2760804"/>
    <lineage>
        <taxon>Bacteria</taxon>
        <taxon>Pseudomonadati</taxon>
        <taxon>Pseudomonadota</taxon>
        <taxon>Gammaproteobacteria</taxon>
        <taxon>Cellvibrionales</taxon>
        <taxon>Spongiibacteraceae</taxon>
        <taxon>Spongiibacter</taxon>
    </lineage>
</organism>
<dbReference type="SUPFAM" id="SSF52540">
    <property type="entry name" value="P-loop containing nucleoside triphosphate hydrolases"/>
    <property type="match status" value="1"/>
</dbReference>
<feature type="coiled-coil region" evidence="1">
    <location>
        <begin position="874"/>
        <end position="905"/>
    </location>
</feature>
<dbReference type="RefSeq" id="WP_190763302.1">
    <property type="nucleotide sequence ID" value="NZ_JACXLD010000002.1"/>
</dbReference>
<feature type="coiled-coil region" evidence="1">
    <location>
        <begin position="439"/>
        <end position="466"/>
    </location>
</feature>
<proteinExistence type="predicted"/>
<name>A0A927C2J3_9GAMM</name>
<protein>
    <submittedName>
        <fullName evidence="3">AAA family ATPase</fullName>
    </submittedName>
</protein>
<evidence type="ECO:0000256" key="1">
    <source>
        <dbReference type="SAM" id="Coils"/>
    </source>
</evidence>
<keyword evidence="1" id="KW-0175">Coiled coil</keyword>
<evidence type="ECO:0000256" key="2">
    <source>
        <dbReference type="SAM" id="MobiDB-lite"/>
    </source>
</evidence>
<dbReference type="EMBL" id="JACXLD010000002">
    <property type="protein sequence ID" value="MBD2858461.1"/>
    <property type="molecule type" value="Genomic_DNA"/>
</dbReference>
<dbReference type="Gene3D" id="3.40.1140.10">
    <property type="match status" value="1"/>
</dbReference>
<keyword evidence="4" id="KW-1185">Reference proteome</keyword>
<feature type="coiled-coil region" evidence="1">
    <location>
        <begin position="644"/>
        <end position="671"/>
    </location>
</feature>
<dbReference type="AlphaFoldDB" id="A0A927C2J3"/>
<sequence>MTTDLFENASQPSTNETGNPISRNDLFSQGQIRLSELSVFNWGSFHGLHTAAIDPEGTLVTGDNGAGKSTFIDGLMALLLPAGKATFNVAAAQGDRSDRSLLSYMRGSFGSAHDGASTRVKSKREKGVVTGLRALYRADDGSCITLAALFWTTSATNTLSEVKRVYLVAKRSLQLKELLDAFGEGNTRQLKQWLRDDPAITDCDSNFSDYQELYRKHLYMDNKNAPALLSRALGLKKIDDLTKLIRELVLEPSGVKEEAKNVVEEFADLVAIHEQLVDAKEQYSHLSRLPELAESIAKATKSLDSLLLEKSNLSTYFGEALSILWAEKLEDIGKALDSISREIRSVEIDESDAQSSLEKRHEEYLNVGGDKVESLKKDIKHAQESLEGVIRQSSNYQRDCQNLGLSTDLTESAFLANKTLADGQAENLEQLKNQGLESFAEVRAELSRNKNTVKEIENDIREIEARPNSNIHKDYQKLRDQIVDSLNLPADDLVFIGELLDVKEEERSWQGAIERALGGLKLTLLVPQRSYSMVTRWLNVRHTGLHVRVQVVLGNQSDYVEFSEKGFLRKLVWKEHAYRDWLKKHLSKYDLQCVAGTDELDATPFSMTKEGLVHKEKGRFEKKDQTRIDNRRDWYLGFSNKSRLAILHNDKNELEQVCAELKERDRKSLDELQKISDQEKLWERLSAYTWEQINAPYWQRRLESVKADLNALEKSGGDLEVARSRWDAAKDHLQKIQESKGQLLTKKGSLGNDKSHAQEQLDKFQQLAAAGMTDEVRQVLQSRVGDIRLEDAHRQADFEKAIDGELDKIRTAKSTAENVANGIMGSFRGKDKWQPITVDWPTGLEGLQYYLEHYTYIETEGLPELIDQFKERLNKHATQSLARIKTKLESEREDILERIDTINRVLKRTEFKQGSHLRLGSKREKYPHVLEFERKVRSALSHATSDDHEARFRLLSDVVDILNKASAPGTSTNEESKRLLDPRYQMSFFAEEIDSQTLEVRDVLESSSGKSGGEKESFAGTIVAASLAYVLTPDGYDRPIYCTVFLDEAFSNTAEAVSRRVLRVFKELHIHVNLNTPYKNLNLARESARSLLIAERDPALHESHLCEVTWEEIDQRMAKQKQSARLKEIAGEIELKELGNTEVEPSDV</sequence>
<dbReference type="Pfam" id="PF13558">
    <property type="entry name" value="SbcC_Walker_B"/>
    <property type="match status" value="1"/>
</dbReference>
<evidence type="ECO:0000313" key="3">
    <source>
        <dbReference type="EMBL" id="MBD2858461.1"/>
    </source>
</evidence>
<accession>A0A927C2J3</accession>
<gene>
    <name evidence="3" type="ORF">IB286_05505</name>
</gene>
<reference evidence="3" key="1">
    <citation type="submission" date="2020-09" db="EMBL/GenBank/DDBJ databases">
        <authorList>
            <person name="Yoon J.-W."/>
        </authorList>
    </citation>
    <scope>NUCLEOTIDE SEQUENCE</scope>
    <source>
        <strain evidence="3">KMU-158</strain>
    </source>
</reference>
<evidence type="ECO:0000313" key="4">
    <source>
        <dbReference type="Proteomes" id="UP000610558"/>
    </source>
</evidence>
<comment type="caution">
    <text evidence="3">The sequence shown here is derived from an EMBL/GenBank/DDBJ whole genome shotgun (WGS) entry which is preliminary data.</text>
</comment>
<dbReference type="Pfam" id="PF13555">
    <property type="entry name" value="AAA_29"/>
    <property type="match status" value="1"/>
</dbReference>
<dbReference type="InterPro" id="IPR027417">
    <property type="entry name" value="P-loop_NTPase"/>
</dbReference>